<dbReference type="Gene3D" id="3.40.190.10">
    <property type="entry name" value="Periplasmic binding protein-like II"/>
    <property type="match status" value="1"/>
</dbReference>
<dbReference type="Proteomes" id="UP000283745">
    <property type="component" value="Unassembled WGS sequence"/>
</dbReference>
<evidence type="ECO:0000313" key="4">
    <source>
        <dbReference type="EMBL" id="RHE41303.1"/>
    </source>
</evidence>
<sequence length="419" mass="46547">MEGFLMKLKRFLSIIMALSMTTAVFTPVYASEEKEKLTLWDFHNGSEAESVQEMVDEYNQSQDKVEIEYSSVNQTDYTTTLVTTAYANGECPDILWVEPATYKKFTEAGMLADLSSYYTDDLKKDILPSYLEAATGDDGKIYTLPFECETLGLFYDADVLKEEGIEPPTTWEELKSAAEKLTTDDRYGIVLPVEKTAYTLFNWWPFMWMDDADIYDADGNVTIGSDNMADALDFWGSFYQNGYCPSSLQSGPWSIDNIANGVAAMQIGGTYMINAAEEYNKDGHNIGVVPLPTPEGKDAVTVAGGQMLGVSSQSKDVDAAADFIFWCFGSDDTTNVVKWCTETKFAYPVRQSIIDNNKDLFQEGIKATFTEFYDTARPEPQYSAEVSDIMGDTLQAVMFGGSSGEEAAKDAQEKIEALK</sequence>
<evidence type="ECO:0000256" key="2">
    <source>
        <dbReference type="ARBA" id="ARBA00022448"/>
    </source>
</evidence>
<evidence type="ECO:0000256" key="1">
    <source>
        <dbReference type="ARBA" id="ARBA00008520"/>
    </source>
</evidence>
<dbReference type="SUPFAM" id="SSF53850">
    <property type="entry name" value="Periplasmic binding protein-like II"/>
    <property type="match status" value="1"/>
</dbReference>
<dbReference type="Pfam" id="PF13416">
    <property type="entry name" value="SBP_bac_8"/>
    <property type="match status" value="1"/>
</dbReference>
<dbReference type="PANTHER" id="PTHR30061">
    <property type="entry name" value="MALTOSE-BINDING PERIPLASMIC PROTEIN"/>
    <property type="match status" value="1"/>
</dbReference>
<keyword evidence="2" id="KW-0813">Transport</keyword>
<protein>
    <submittedName>
        <fullName evidence="4">Sugar ABC transporter substrate-binding protein</fullName>
    </submittedName>
</protein>
<comment type="similarity">
    <text evidence="1">Belongs to the bacterial solute-binding protein 1 family.</text>
</comment>
<accession>A0A414EJ53</accession>
<keyword evidence="3" id="KW-0732">Signal</keyword>
<reference evidence="4 5" key="1">
    <citation type="submission" date="2018-08" db="EMBL/GenBank/DDBJ databases">
        <title>A genome reference for cultivated species of the human gut microbiota.</title>
        <authorList>
            <person name="Zou Y."/>
            <person name="Xue W."/>
            <person name="Luo G."/>
        </authorList>
    </citation>
    <scope>NUCLEOTIDE SEQUENCE [LARGE SCALE GENOMIC DNA]</scope>
    <source>
        <strain evidence="4 5">AM28-23</strain>
    </source>
</reference>
<evidence type="ECO:0000256" key="3">
    <source>
        <dbReference type="ARBA" id="ARBA00022729"/>
    </source>
</evidence>
<dbReference type="GO" id="GO:0015768">
    <property type="term" value="P:maltose transport"/>
    <property type="evidence" value="ECO:0007669"/>
    <property type="project" value="TreeGrafter"/>
</dbReference>
<dbReference type="GO" id="GO:1901982">
    <property type="term" value="F:maltose binding"/>
    <property type="evidence" value="ECO:0007669"/>
    <property type="project" value="TreeGrafter"/>
</dbReference>
<dbReference type="PANTHER" id="PTHR30061:SF50">
    <property type="entry name" value="MALTOSE_MALTODEXTRIN-BINDING PERIPLASMIC PROTEIN"/>
    <property type="match status" value="1"/>
</dbReference>
<proteinExistence type="inferred from homology"/>
<dbReference type="GO" id="GO:0042956">
    <property type="term" value="P:maltodextrin transmembrane transport"/>
    <property type="evidence" value="ECO:0007669"/>
    <property type="project" value="TreeGrafter"/>
</dbReference>
<evidence type="ECO:0000313" key="5">
    <source>
        <dbReference type="Proteomes" id="UP000283745"/>
    </source>
</evidence>
<dbReference type="CDD" id="cd13585">
    <property type="entry name" value="PBP2_TMBP_like"/>
    <property type="match status" value="1"/>
</dbReference>
<name>A0A414EJ53_9FIRM</name>
<dbReference type="EMBL" id="QSKF01000002">
    <property type="protein sequence ID" value="RHE41303.1"/>
    <property type="molecule type" value="Genomic_DNA"/>
</dbReference>
<dbReference type="InterPro" id="IPR006059">
    <property type="entry name" value="SBP"/>
</dbReference>
<organism evidence="4 5">
    <name type="scientific">Blautia obeum</name>
    <dbReference type="NCBI Taxonomy" id="40520"/>
    <lineage>
        <taxon>Bacteria</taxon>
        <taxon>Bacillati</taxon>
        <taxon>Bacillota</taxon>
        <taxon>Clostridia</taxon>
        <taxon>Lachnospirales</taxon>
        <taxon>Lachnospiraceae</taxon>
        <taxon>Blautia</taxon>
    </lineage>
</organism>
<gene>
    <name evidence="4" type="ORF">DW740_03040</name>
</gene>
<dbReference type="AlphaFoldDB" id="A0A414EJ53"/>
<dbReference type="GO" id="GO:0055052">
    <property type="term" value="C:ATP-binding cassette (ABC) transporter complex, substrate-binding subunit-containing"/>
    <property type="evidence" value="ECO:0007669"/>
    <property type="project" value="TreeGrafter"/>
</dbReference>
<comment type="caution">
    <text evidence="4">The sequence shown here is derived from an EMBL/GenBank/DDBJ whole genome shotgun (WGS) entry which is preliminary data.</text>
</comment>